<keyword evidence="1" id="KW-0732">Signal</keyword>
<feature type="chain" id="PRO_5020517234" description="Lipoprotein" evidence="1">
    <location>
        <begin position="25"/>
        <end position="169"/>
    </location>
</feature>
<comment type="caution">
    <text evidence="2">The sequence shown here is derived from an EMBL/GenBank/DDBJ whole genome shotgun (WGS) entry which is preliminary data.</text>
</comment>
<feature type="signal peptide" evidence="1">
    <location>
        <begin position="1"/>
        <end position="24"/>
    </location>
</feature>
<dbReference type="EMBL" id="SSOB01000022">
    <property type="protein sequence ID" value="THF76885.1"/>
    <property type="molecule type" value="Genomic_DNA"/>
</dbReference>
<keyword evidence="3" id="KW-1185">Reference proteome</keyword>
<accession>A0A4S4BPR3</accession>
<dbReference type="OrthoDB" id="9772442at2"/>
<dbReference type="Proteomes" id="UP000310636">
    <property type="component" value="Unassembled WGS sequence"/>
</dbReference>
<name>A0A4S4BPR3_9BACL</name>
<evidence type="ECO:0000313" key="2">
    <source>
        <dbReference type="EMBL" id="THF76885.1"/>
    </source>
</evidence>
<protein>
    <recommendedName>
        <fullName evidence="4">Lipoprotein</fullName>
    </recommendedName>
</protein>
<dbReference type="RefSeq" id="WP_136371132.1">
    <property type="nucleotide sequence ID" value="NZ_SSOB01000022.1"/>
</dbReference>
<evidence type="ECO:0008006" key="4">
    <source>
        <dbReference type="Google" id="ProtNLM"/>
    </source>
</evidence>
<dbReference type="PROSITE" id="PS51257">
    <property type="entry name" value="PROKAR_LIPOPROTEIN"/>
    <property type="match status" value="1"/>
</dbReference>
<gene>
    <name evidence="2" type="ORF">E6C55_17630</name>
</gene>
<evidence type="ECO:0000256" key="1">
    <source>
        <dbReference type="SAM" id="SignalP"/>
    </source>
</evidence>
<reference evidence="2 3" key="1">
    <citation type="submission" date="2019-04" db="EMBL/GenBank/DDBJ databases">
        <title>Cohnella sp. nov. isolated from preserved vegetables.</title>
        <authorList>
            <person name="Lin S.-Y."/>
            <person name="Hung M.-H."/>
            <person name="Young C.-C."/>
        </authorList>
    </citation>
    <scope>NUCLEOTIDE SEQUENCE [LARGE SCALE GENOMIC DNA]</scope>
    <source>
        <strain evidence="2 3">CC-MHH1044</strain>
    </source>
</reference>
<evidence type="ECO:0000313" key="3">
    <source>
        <dbReference type="Proteomes" id="UP000310636"/>
    </source>
</evidence>
<organism evidence="2 3">
    <name type="scientific">Cohnella fermenti</name>
    <dbReference type="NCBI Taxonomy" id="2565925"/>
    <lineage>
        <taxon>Bacteria</taxon>
        <taxon>Bacillati</taxon>
        <taxon>Bacillota</taxon>
        <taxon>Bacilli</taxon>
        <taxon>Bacillales</taxon>
        <taxon>Paenibacillaceae</taxon>
        <taxon>Cohnella</taxon>
    </lineage>
</organism>
<proteinExistence type="predicted"/>
<sequence>MSGRLLLIILGFMLLLGCSSPANSDNGSDSEAPQTYDPREVKAGDRIGAMTIGSVDIRENAQDQPIVDIAFDSEPFEVTGTFENGFVNPELDKRIVFFLPDAESQLLFPKHNLFDYEVRLYFLNQEASALFGDKPSGTATLEIQGYHELVRYNDDVIENTRLIGVKTIE</sequence>
<dbReference type="AlphaFoldDB" id="A0A4S4BPR3"/>